<dbReference type="EMBL" id="WOGU01000017">
    <property type="protein sequence ID" value="MUN64673.1"/>
    <property type="molecule type" value="Genomic_DNA"/>
</dbReference>
<dbReference type="NCBIfam" id="NF042935">
    <property type="entry name" value="SCO6880_fam"/>
    <property type="match status" value="1"/>
</dbReference>
<keyword evidence="1" id="KW-0812">Transmembrane</keyword>
<accession>A0A6N8GTN0</accession>
<sequence>MAQTEARTDENRPRVYGNFRTPTSKGLAGLSTAGTVLLIGGVVGGILLMMLNMWLAALGFEAVILTLIALSMSKNKHGRTLIERIVRRAGWANAVYSGANVYRAGPVSRVPGGTTKLPGVSARSRITEHVDGYGRPFALLEVPQKHHYTVVFSSEPDGGGMVDQEHINRWVDRWAHWLGMLTDEPGLTAASVTIETAPDSGYRLARKIEARMVDNAPQFARDVINETVQMLPTGATVTRAYIAVTFKASVRAGGRIRNAGEVADDLAARLPNLTLSLNDTGAGVAAPLTAQQLCEVIRVAYDPGEAILFDRAHAAGMAPELNWSEVGPQAADTFWNCYHHNGSWSKSWAMSVPPRSTVQANVLQALIAPNPELVRKRVTLLYRPIDPARAAQMVETDINTATFNASSRNRATARDTRETRAAQATAAEEADGAGLLNFGLVVTATVRTRGELDEAEAIIENLGTSARIRLEEAYGAQDSTFAAGLPLGVVIPDHLALPSTVRNAL</sequence>
<reference evidence="2 3" key="1">
    <citation type="submission" date="2019-12" db="EMBL/GenBank/DDBJ databases">
        <authorList>
            <person name="Shi Y."/>
        </authorList>
    </citation>
    <scope>NUCLEOTIDE SEQUENCE [LARGE SCALE GENOMIC DNA]</scope>
    <source>
        <strain evidence="2 3">JCM 17929</strain>
    </source>
</reference>
<evidence type="ECO:0000256" key="1">
    <source>
        <dbReference type="SAM" id="Phobius"/>
    </source>
</evidence>
<gene>
    <name evidence="2" type="ORF">GMA12_16245</name>
</gene>
<dbReference type="AlphaFoldDB" id="A0A6N8GTN0"/>
<keyword evidence="1" id="KW-1133">Transmembrane helix</keyword>
<dbReference type="Proteomes" id="UP000436989">
    <property type="component" value="Unassembled WGS sequence"/>
</dbReference>
<dbReference type="RefSeq" id="WP_156270553.1">
    <property type="nucleotide sequence ID" value="NZ_WOGU01000017.1"/>
</dbReference>
<evidence type="ECO:0000313" key="3">
    <source>
        <dbReference type="Proteomes" id="UP000436989"/>
    </source>
</evidence>
<organism evidence="2 3">
    <name type="scientific">Kocuria sediminis</name>
    <dbReference type="NCBI Taxonomy" id="1038857"/>
    <lineage>
        <taxon>Bacteria</taxon>
        <taxon>Bacillati</taxon>
        <taxon>Actinomycetota</taxon>
        <taxon>Actinomycetes</taxon>
        <taxon>Micrococcales</taxon>
        <taxon>Micrococcaceae</taxon>
        <taxon>Kocuria</taxon>
    </lineage>
</organism>
<comment type="caution">
    <text evidence="2">The sequence shown here is derived from an EMBL/GenBank/DDBJ whole genome shotgun (WGS) entry which is preliminary data.</text>
</comment>
<keyword evidence="3" id="KW-1185">Reference proteome</keyword>
<proteinExistence type="predicted"/>
<name>A0A6N8GTN0_9MICC</name>
<evidence type="ECO:0000313" key="2">
    <source>
        <dbReference type="EMBL" id="MUN64673.1"/>
    </source>
</evidence>
<dbReference type="InterPro" id="IPR049978">
    <property type="entry name" value="SCO6880-like"/>
</dbReference>
<evidence type="ECO:0008006" key="4">
    <source>
        <dbReference type="Google" id="ProtNLM"/>
    </source>
</evidence>
<protein>
    <recommendedName>
        <fullName evidence="4">PrgI family protein</fullName>
    </recommendedName>
</protein>
<keyword evidence="1" id="KW-0472">Membrane</keyword>
<feature type="transmembrane region" description="Helical" evidence="1">
    <location>
        <begin position="27"/>
        <end position="48"/>
    </location>
</feature>